<dbReference type="InterPro" id="IPR050478">
    <property type="entry name" value="Ethylene_sulfur-biosynth"/>
</dbReference>
<dbReference type="Gene3D" id="2.10.25.30">
    <property type="entry name" value="EGF-like, alliinase"/>
    <property type="match status" value="1"/>
</dbReference>
<dbReference type="EMBL" id="VEPZ02000561">
    <property type="protein sequence ID" value="KAE8722427.1"/>
    <property type="molecule type" value="Genomic_DNA"/>
</dbReference>
<dbReference type="InterPro" id="IPR037029">
    <property type="entry name" value="Alliinase_N_sf"/>
</dbReference>
<dbReference type="SUPFAM" id="SSF53383">
    <property type="entry name" value="PLP-dependent transferases"/>
    <property type="match status" value="1"/>
</dbReference>
<dbReference type="GO" id="GO:0008483">
    <property type="term" value="F:transaminase activity"/>
    <property type="evidence" value="ECO:0007669"/>
    <property type="project" value="UniProtKB-KW"/>
</dbReference>
<dbReference type="Gene3D" id="3.40.640.10">
    <property type="entry name" value="Type I PLP-dependent aspartate aminotransferase-like (Major domain)"/>
    <property type="match status" value="2"/>
</dbReference>
<evidence type="ECO:0000259" key="4">
    <source>
        <dbReference type="Pfam" id="PF04864"/>
    </source>
</evidence>
<dbReference type="PANTHER" id="PTHR43795:SF15">
    <property type="entry name" value="TRYPTOPHAN AMINOTRANSFERASE-RELATED PROTEIN 1"/>
    <property type="match status" value="1"/>
</dbReference>
<sequence>MYESYWQKMGEETTIVIPGWQFMSYFSDATRLCWFLENDFANQIVRLHDVVGNAVTENLHIVVGTGSTQLYQAALYALSPDTDADPISSNGHAGCALGNINRKSLKCTTVYLFSNCIPCTSSRWALVKDEDVARKMTKYIEFNTIGVSKDSQLKATKVLKVVSDNSRRRNAGSSFFEFSRGFK</sequence>
<dbReference type="InterPro" id="IPR015421">
    <property type="entry name" value="PyrdxlP-dep_Trfase_major"/>
</dbReference>
<reference evidence="5" key="1">
    <citation type="submission" date="2019-09" db="EMBL/GenBank/DDBJ databases">
        <title>Draft genome information of white flower Hibiscus syriacus.</title>
        <authorList>
            <person name="Kim Y.-M."/>
        </authorList>
    </citation>
    <scope>NUCLEOTIDE SEQUENCE [LARGE SCALE GENOMIC DNA]</scope>
    <source>
        <strain evidence="5">YM2019G1</strain>
    </source>
</reference>
<keyword evidence="6" id="KW-1185">Reference proteome</keyword>
<dbReference type="AlphaFoldDB" id="A0A6A3C277"/>
<keyword evidence="2" id="KW-0032">Aminotransferase</keyword>
<feature type="domain" description="Alliinase C-terminal" evidence="4">
    <location>
        <begin position="123"/>
        <end position="180"/>
    </location>
</feature>
<evidence type="ECO:0000313" key="5">
    <source>
        <dbReference type="EMBL" id="KAE8722427.1"/>
    </source>
</evidence>
<keyword evidence="2" id="KW-0808">Transferase</keyword>
<name>A0A6A3C277_HIBSY</name>
<evidence type="ECO:0000256" key="3">
    <source>
        <dbReference type="ARBA" id="ARBA00022898"/>
    </source>
</evidence>
<accession>A0A6A3C277</accession>
<dbReference type="InterPro" id="IPR015424">
    <property type="entry name" value="PyrdxlP-dep_Trfase"/>
</dbReference>
<evidence type="ECO:0000256" key="2">
    <source>
        <dbReference type="ARBA" id="ARBA00022576"/>
    </source>
</evidence>
<feature type="domain" description="Alliinase C-terminal" evidence="4">
    <location>
        <begin position="1"/>
        <end position="84"/>
    </location>
</feature>
<organism evidence="5 6">
    <name type="scientific">Hibiscus syriacus</name>
    <name type="common">Rose of Sharon</name>
    <dbReference type="NCBI Taxonomy" id="106335"/>
    <lineage>
        <taxon>Eukaryota</taxon>
        <taxon>Viridiplantae</taxon>
        <taxon>Streptophyta</taxon>
        <taxon>Embryophyta</taxon>
        <taxon>Tracheophyta</taxon>
        <taxon>Spermatophyta</taxon>
        <taxon>Magnoliopsida</taxon>
        <taxon>eudicotyledons</taxon>
        <taxon>Gunneridae</taxon>
        <taxon>Pentapetalae</taxon>
        <taxon>rosids</taxon>
        <taxon>malvids</taxon>
        <taxon>Malvales</taxon>
        <taxon>Malvaceae</taxon>
        <taxon>Malvoideae</taxon>
        <taxon>Hibiscus</taxon>
    </lineage>
</organism>
<comment type="caution">
    <text evidence="5">The sequence shown here is derived from an EMBL/GenBank/DDBJ whole genome shotgun (WGS) entry which is preliminary data.</text>
</comment>
<gene>
    <name evidence="5" type="ORF">F3Y22_tig00013960pilonHSYRG00036</name>
</gene>
<comment type="cofactor">
    <cofactor evidence="1">
        <name>pyridoxal 5'-phosphate</name>
        <dbReference type="ChEBI" id="CHEBI:597326"/>
    </cofactor>
</comment>
<keyword evidence="3" id="KW-0663">Pyridoxal phosphate</keyword>
<dbReference type="Proteomes" id="UP000436088">
    <property type="component" value="Unassembled WGS sequence"/>
</dbReference>
<proteinExistence type="predicted"/>
<dbReference type="InterPro" id="IPR006948">
    <property type="entry name" value="Alliinase_C"/>
</dbReference>
<protein>
    <recommendedName>
        <fullName evidence="4">Alliinase C-terminal domain-containing protein</fullName>
    </recommendedName>
</protein>
<dbReference type="PANTHER" id="PTHR43795">
    <property type="entry name" value="BIFUNCTIONAL ASPARTATE AMINOTRANSFERASE AND GLUTAMATE/ASPARTATE-PREPHENATE AMINOTRANSFERASE-RELATED"/>
    <property type="match status" value="1"/>
</dbReference>
<dbReference type="Pfam" id="PF04864">
    <property type="entry name" value="Alliinase_C"/>
    <property type="match status" value="2"/>
</dbReference>
<dbReference type="GO" id="GO:0016846">
    <property type="term" value="F:carbon-sulfur lyase activity"/>
    <property type="evidence" value="ECO:0007669"/>
    <property type="project" value="InterPro"/>
</dbReference>
<evidence type="ECO:0000313" key="6">
    <source>
        <dbReference type="Proteomes" id="UP000436088"/>
    </source>
</evidence>
<evidence type="ECO:0000256" key="1">
    <source>
        <dbReference type="ARBA" id="ARBA00001933"/>
    </source>
</evidence>
<dbReference type="GO" id="GO:0006520">
    <property type="term" value="P:amino acid metabolic process"/>
    <property type="evidence" value="ECO:0007669"/>
    <property type="project" value="TreeGrafter"/>
</dbReference>